<accession>A0ABI7WLP4</accession>
<protein>
    <recommendedName>
        <fullName evidence="4">Voltage-gated potassium channel subunit beta-1</fullName>
    </recommendedName>
    <alternativeName>
        <fullName evidence="14">K(+) channel subunit beta-1</fullName>
    </alternativeName>
    <alternativeName>
        <fullName evidence="15">Kv-beta-1</fullName>
    </alternativeName>
</protein>
<dbReference type="Proteomes" id="UP000823872">
    <property type="component" value="Chromosome C2"/>
</dbReference>
<evidence type="ECO:0000256" key="5">
    <source>
        <dbReference type="ARBA" id="ARBA00022448"/>
    </source>
</evidence>
<feature type="domain" description="NADP-dependent oxidoreductase" evidence="18">
    <location>
        <begin position="81"/>
        <end position="367"/>
    </location>
</feature>
<dbReference type="Gene3D" id="3.20.20.100">
    <property type="entry name" value="NADP-dependent oxidoreductase domain"/>
    <property type="match status" value="1"/>
</dbReference>
<keyword evidence="9" id="KW-0521">NADP</keyword>
<keyword evidence="20" id="KW-1185">Reference proteome</keyword>
<dbReference type="InterPro" id="IPR005399">
    <property type="entry name" value="K_chnl_volt-dep_bsu_KCNAB-rel"/>
</dbReference>
<evidence type="ECO:0000256" key="1">
    <source>
        <dbReference type="ARBA" id="ARBA00004413"/>
    </source>
</evidence>
<keyword evidence="5" id="KW-0813">Transport</keyword>
<evidence type="ECO:0000256" key="2">
    <source>
        <dbReference type="ARBA" id="ARBA00004496"/>
    </source>
</evidence>
<reference evidence="19" key="2">
    <citation type="submission" date="2025-08" db="UniProtKB">
        <authorList>
            <consortium name="Ensembl"/>
        </authorList>
    </citation>
    <scope>IDENTIFICATION</scope>
    <source>
        <strain evidence="19">breed Abyssinian</strain>
    </source>
</reference>
<evidence type="ECO:0000256" key="11">
    <source>
        <dbReference type="ARBA" id="ARBA00023002"/>
    </source>
</evidence>
<evidence type="ECO:0000256" key="8">
    <source>
        <dbReference type="ARBA" id="ARBA00022538"/>
    </source>
</evidence>
<evidence type="ECO:0000256" key="4">
    <source>
        <dbReference type="ARBA" id="ARBA00013314"/>
    </source>
</evidence>
<dbReference type="NCBIfam" id="TIGR01293">
    <property type="entry name" value="Kv_beta"/>
    <property type="match status" value="1"/>
</dbReference>
<evidence type="ECO:0000259" key="18">
    <source>
        <dbReference type="Pfam" id="PF00248"/>
    </source>
</evidence>
<dbReference type="InterPro" id="IPR005400">
    <property type="entry name" value="K_chnl_volt-dep_bsu_KCNAB1"/>
</dbReference>
<comment type="catalytic activity">
    <reaction evidence="16">
        <text>a secondary alcohol + NADP(+) = a ketone + NADPH + H(+)</text>
        <dbReference type="Rhea" id="RHEA:19257"/>
        <dbReference type="ChEBI" id="CHEBI:15378"/>
        <dbReference type="ChEBI" id="CHEBI:17087"/>
        <dbReference type="ChEBI" id="CHEBI:35681"/>
        <dbReference type="ChEBI" id="CHEBI:57783"/>
        <dbReference type="ChEBI" id="CHEBI:58349"/>
    </reaction>
    <physiologicalReaction direction="right-to-left" evidence="16">
        <dbReference type="Rhea" id="RHEA:19259"/>
    </physiologicalReaction>
</comment>
<evidence type="ECO:0000256" key="3">
    <source>
        <dbReference type="ARBA" id="ARBA00006515"/>
    </source>
</evidence>
<comment type="subcellular location">
    <subcellularLocation>
        <location evidence="1">Cell membrane</location>
        <topology evidence="1">Peripheral membrane protein</topology>
        <orientation evidence="1">Cytoplasmic side</orientation>
    </subcellularLocation>
    <subcellularLocation>
        <location evidence="2">Cytoplasm</location>
    </subcellularLocation>
</comment>
<keyword evidence="11" id="KW-0560">Oxidoreductase</keyword>
<dbReference type="InterPro" id="IPR023210">
    <property type="entry name" value="NADP_OxRdtase_dom"/>
</dbReference>
<dbReference type="SUPFAM" id="SSF51430">
    <property type="entry name" value="NAD(P)-linked oxidoreductase"/>
    <property type="match status" value="1"/>
</dbReference>
<dbReference type="Pfam" id="PF00248">
    <property type="entry name" value="Aldo_ket_red"/>
    <property type="match status" value="1"/>
</dbReference>
<evidence type="ECO:0000256" key="10">
    <source>
        <dbReference type="ARBA" id="ARBA00022958"/>
    </source>
</evidence>
<evidence type="ECO:0000313" key="20">
    <source>
        <dbReference type="Proteomes" id="UP000823872"/>
    </source>
</evidence>
<proteinExistence type="inferred from homology"/>
<evidence type="ECO:0000256" key="7">
    <source>
        <dbReference type="ARBA" id="ARBA00022490"/>
    </source>
</evidence>
<dbReference type="Ensembl" id="ENSFCTT00005016374.1">
    <property type="protein sequence ID" value="ENSFCTP00005011197.1"/>
    <property type="gene ID" value="ENSFCTG00005005848.1"/>
</dbReference>
<evidence type="ECO:0000256" key="6">
    <source>
        <dbReference type="ARBA" id="ARBA00022475"/>
    </source>
</evidence>
<dbReference type="PRINTS" id="PR01578">
    <property type="entry name" value="KCNAB1CHANEL"/>
</dbReference>
<keyword evidence="7" id="KW-0963">Cytoplasm</keyword>
<evidence type="ECO:0000256" key="13">
    <source>
        <dbReference type="ARBA" id="ARBA00023136"/>
    </source>
</evidence>
<keyword evidence="8" id="KW-0633">Potassium transport</keyword>
<keyword evidence="6" id="KW-1003">Cell membrane</keyword>
<reference evidence="19" key="3">
    <citation type="submission" date="2025-09" db="UniProtKB">
        <authorList>
            <consortium name="Ensembl"/>
        </authorList>
    </citation>
    <scope>IDENTIFICATION</scope>
    <source>
        <strain evidence="19">breed Abyssinian</strain>
    </source>
</reference>
<evidence type="ECO:0000256" key="16">
    <source>
        <dbReference type="ARBA" id="ARBA00047998"/>
    </source>
</evidence>
<evidence type="ECO:0000256" key="9">
    <source>
        <dbReference type="ARBA" id="ARBA00022857"/>
    </source>
</evidence>
<dbReference type="GeneTree" id="ENSGT00940000156760"/>
<evidence type="ECO:0000256" key="12">
    <source>
        <dbReference type="ARBA" id="ARBA00023065"/>
    </source>
</evidence>
<keyword evidence="10" id="KW-0630">Potassium</keyword>
<name>A0ABI7WLP4_FELCA</name>
<dbReference type="InterPro" id="IPR005983">
    <property type="entry name" value="K_chnl_volt-dep_bsu_KCNAB"/>
</dbReference>
<comment type="catalytic activity">
    <reaction evidence="17">
        <text>a primary alcohol + NADP(+) = an aldehyde + NADPH + H(+)</text>
        <dbReference type="Rhea" id="RHEA:15937"/>
        <dbReference type="ChEBI" id="CHEBI:15378"/>
        <dbReference type="ChEBI" id="CHEBI:15734"/>
        <dbReference type="ChEBI" id="CHEBI:17478"/>
        <dbReference type="ChEBI" id="CHEBI:57783"/>
        <dbReference type="ChEBI" id="CHEBI:58349"/>
    </reaction>
    <physiologicalReaction direction="right-to-left" evidence="17">
        <dbReference type="Rhea" id="RHEA:15939"/>
    </physiologicalReaction>
</comment>
<reference evidence="19 20" key="1">
    <citation type="submission" date="2021-02" db="EMBL/GenBank/DDBJ databases">
        <title>Safari Cat Assemblies.</title>
        <authorList>
            <person name="Bredemeyer K.R."/>
            <person name="Murphy W.J."/>
        </authorList>
    </citation>
    <scope>NUCLEOTIDE SEQUENCE [LARGE SCALE GENOMIC DNA]</scope>
</reference>
<evidence type="ECO:0000256" key="17">
    <source>
        <dbReference type="ARBA" id="ARBA00048943"/>
    </source>
</evidence>
<dbReference type="PANTHER" id="PTHR43150">
    <property type="entry name" value="HYPERKINETIC, ISOFORM M"/>
    <property type="match status" value="1"/>
</dbReference>
<keyword evidence="13" id="KW-0472">Membrane</keyword>
<sequence>MLPEASAYLSLHLIGPKVSHDLPWNHLFAGPPCHVGREVSTSTEACWLPGGPEQNCPHFADEKAEIERAQMVLSTFIYPVAERLMTIAYESGVNLFDTAEVYAAGKAEVILGSIIKKKGWRRSSLVITTKLYWGGKAETERGLSRKHIIEGLKGSLQRLQLEYVDVVFANRPDSNTPMEEIVRAMTHVINQGMAMYWGTSRWSAMEIMEAYSVARQFNMIPPVCEQAEYHLFQREKVEVQLPELYHKIGVGAMTWSPLACGIISGKYGNGVPESSRASLKCYQWLKERIVSEEGRKQQNKLKDLSPIAERLGCTLPQLAVAWCLRNEGVSSVLLGSSTPEQLIENLGAIQVLPKMTSHVVNEIDNILRNKPYSKKDYRS</sequence>
<gene>
    <name evidence="19" type="primary">KCNAB1</name>
</gene>
<dbReference type="InterPro" id="IPR036812">
    <property type="entry name" value="NAD(P)_OxRdtase_dom_sf"/>
</dbReference>
<evidence type="ECO:0000256" key="15">
    <source>
        <dbReference type="ARBA" id="ARBA00032588"/>
    </source>
</evidence>
<comment type="similarity">
    <text evidence="3">Belongs to the shaker potassium channel beta subunit family.</text>
</comment>
<keyword evidence="12" id="KW-0406">Ion transport</keyword>
<dbReference type="PRINTS" id="PR01577">
    <property type="entry name" value="KCNABCHANNEL"/>
</dbReference>
<evidence type="ECO:0000313" key="19">
    <source>
        <dbReference type="Ensembl" id="ENSFCTP00005011197.1"/>
    </source>
</evidence>
<organism evidence="19 20">
    <name type="scientific">Felis catus</name>
    <name type="common">Cat</name>
    <name type="synonym">Felis silvestris catus</name>
    <dbReference type="NCBI Taxonomy" id="9685"/>
    <lineage>
        <taxon>Eukaryota</taxon>
        <taxon>Metazoa</taxon>
        <taxon>Chordata</taxon>
        <taxon>Craniata</taxon>
        <taxon>Vertebrata</taxon>
        <taxon>Euteleostomi</taxon>
        <taxon>Mammalia</taxon>
        <taxon>Eutheria</taxon>
        <taxon>Laurasiatheria</taxon>
        <taxon>Carnivora</taxon>
        <taxon>Feliformia</taxon>
        <taxon>Felidae</taxon>
        <taxon>Felinae</taxon>
        <taxon>Felis</taxon>
    </lineage>
</organism>
<dbReference type="PANTHER" id="PTHR43150:SF7">
    <property type="entry name" value="VOLTAGE-GATED POTASSIUM CHANNEL SUBUNIT BETA-1"/>
    <property type="match status" value="1"/>
</dbReference>
<evidence type="ECO:0000256" key="14">
    <source>
        <dbReference type="ARBA" id="ARBA00031439"/>
    </source>
</evidence>